<dbReference type="Proteomes" id="UP000034793">
    <property type="component" value="Unassembled WGS sequence"/>
</dbReference>
<proteinExistence type="predicted"/>
<dbReference type="GO" id="GO:0005694">
    <property type="term" value="C:chromosome"/>
    <property type="evidence" value="ECO:0007669"/>
    <property type="project" value="TreeGrafter"/>
</dbReference>
<dbReference type="CDD" id="cd16401">
    <property type="entry name" value="ParB_N_like_MT"/>
    <property type="match status" value="1"/>
</dbReference>
<dbReference type="Pfam" id="PF02195">
    <property type="entry name" value="ParB_N"/>
    <property type="match status" value="1"/>
</dbReference>
<dbReference type="Gene3D" id="3.90.1530.10">
    <property type="entry name" value="Conserved hypothetical protein from pyrococcus furiosus pfu- 392566-001, ParB domain"/>
    <property type="match status" value="1"/>
</dbReference>
<dbReference type="SUPFAM" id="SSF110849">
    <property type="entry name" value="ParB/Sulfiredoxin"/>
    <property type="match status" value="1"/>
</dbReference>
<dbReference type="InterPro" id="IPR050336">
    <property type="entry name" value="Chromosome_partition/occlusion"/>
</dbReference>
<organism evidence="2 3">
    <name type="scientific">Candidatus Woesebacteria bacterium GW2011_GWA1_39_8</name>
    <dbReference type="NCBI Taxonomy" id="1618552"/>
    <lineage>
        <taxon>Bacteria</taxon>
        <taxon>Candidatus Woeseibacteriota</taxon>
    </lineage>
</organism>
<dbReference type="GO" id="GO:0007059">
    <property type="term" value="P:chromosome segregation"/>
    <property type="evidence" value="ECO:0007669"/>
    <property type="project" value="TreeGrafter"/>
</dbReference>
<comment type="caution">
    <text evidence="2">The sequence shown here is derived from an EMBL/GenBank/DDBJ whole genome shotgun (WGS) entry which is preliminary data.</text>
</comment>
<dbReference type="PANTHER" id="PTHR33375:SF1">
    <property type="entry name" value="CHROMOSOME-PARTITIONING PROTEIN PARB-RELATED"/>
    <property type="match status" value="1"/>
</dbReference>
<evidence type="ECO:0000259" key="1">
    <source>
        <dbReference type="SMART" id="SM00470"/>
    </source>
</evidence>
<gene>
    <name evidence="2" type="ORF">UT61_C0062G0019</name>
</gene>
<dbReference type="InterPro" id="IPR003115">
    <property type="entry name" value="ParB_N"/>
</dbReference>
<sequence length="201" mass="23172">MLPDDYKVELIKISDLKPAEYNPRQASQKQIKHIRDSIRKFKMVEPIVVNGSPERKNVIIGGHIRTKIWQELGHDTIPVHYIDLSLNDERELNLRLNKNQAEFDFELLANYEEQELISAGFEATDLERIFKEPMPNQVKGEIEFSPELLESQNYVVLHFDNELDWQVAQTKLGIKPAKDIKGLNTGVGRVLKGMDIVNKLP</sequence>
<evidence type="ECO:0000313" key="3">
    <source>
        <dbReference type="Proteomes" id="UP000034793"/>
    </source>
</evidence>
<evidence type="ECO:0000313" key="2">
    <source>
        <dbReference type="EMBL" id="KKR27919.1"/>
    </source>
</evidence>
<dbReference type="AlphaFoldDB" id="A0A0G0PID4"/>
<name>A0A0G0PID4_9BACT</name>
<dbReference type="SMART" id="SM00470">
    <property type="entry name" value="ParB"/>
    <property type="match status" value="1"/>
</dbReference>
<accession>A0A0G0PID4</accession>
<feature type="domain" description="ParB-like N-terminal" evidence="1">
    <location>
        <begin position="9"/>
        <end position="98"/>
    </location>
</feature>
<dbReference type="InterPro" id="IPR036086">
    <property type="entry name" value="ParB/Sulfiredoxin_sf"/>
</dbReference>
<protein>
    <submittedName>
        <fullName evidence="2">ParB domain protein nuclease</fullName>
    </submittedName>
</protein>
<reference evidence="2 3" key="1">
    <citation type="journal article" date="2015" name="Nature">
        <title>rRNA introns, odd ribosomes, and small enigmatic genomes across a large radiation of phyla.</title>
        <authorList>
            <person name="Brown C.T."/>
            <person name="Hug L.A."/>
            <person name="Thomas B.C."/>
            <person name="Sharon I."/>
            <person name="Castelle C.J."/>
            <person name="Singh A."/>
            <person name="Wilkins M.J."/>
            <person name="Williams K.H."/>
            <person name="Banfield J.F."/>
        </authorList>
    </citation>
    <scope>NUCLEOTIDE SEQUENCE [LARGE SCALE GENOMIC DNA]</scope>
</reference>
<dbReference type="EMBL" id="LBXL01000062">
    <property type="protein sequence ID" value="KKR27919.1"/>
    <property type="molecule type" value="Genomic_DNA"/>
</dbReference>
<dbReference type="PANTHER" id="PTHR33375">
    <property type="entry name" value="CHROMOSOME-PARTITIONING PROTEIN PARB-RELATED"/>
    <property type="match status" value="1"/>
</dbReference>